<feature type="compositionally biased region" description="Basic residues" evidence="9">
    <location>
        <begin position="123"/>
        <end position="137"/>
    </location>
</feature>
<dbReference type="InterPro" id="IPR036322">
    <property type="entry name" value="WD40_repeat_dom_sf"/>
</dbReference>
<dbReference type="PROSITE" id="PS50294">
    <property type="entry name" value="WD_REPEATS_REGION"/>
    <property type="match status" value="1"/>
</dbReference>
<evidence type="ECO:0000256" key="9">
    <source>
        <dbReference type="SAM" id="MobiDB-lite"/>
    </source>
</evidence>
<organism evidence="11 12">
    <name type="scientific">Coemansia spiralis</name>
    <dbReference type="NCBI Taxonomy" id="417178"/>
    <lineage>
        <taxon>Eukaryota</taxon>
        <taxon>Fungi</taxon>
        <taxon>Fungi incertae sedis</taxon>
        <taxon>Zoopagomycota</taxon>
        <taxon>Kickxellomycotina</taxon>
        <taxon>Kickxellomycetes</taxon>
        <taxon>Kickxellales</taxon>
        <taxon>Kickxellaceae</taxon>
        <taxon>Coemansia</taxon>
    </lineage>
</organism>
<evidence type="ECO:0000256" key="7">
    <source>
        <dbReference type="ARBA" id="ARBA00076453"/>
    </source>
</evidence>
<comment type="function">
    <text evidence="1">Involved in nucleolar processing of pre-18S ribosomal RNA.</text>
</comment>
<evidence type="ECO:0000256" key="4">
    <source>
        <dbReference type="ARBA" id="ARBA00022574"/>
    </source>
</evidence>
<feature type="repeat" description="WD" evidence="8">
    <location>
        <begin position="355"/>
        <end position="396"/>
    </location>
</feature>
<evidence type="ECO:0000256" key="1">
    <source>
        <dbReference type="ARBA" id="ARBA00004099"/>
    </source>
</evidence>
<dbReference type="PANTHER" id="PTHR14085:SF3">
    <property type="entry name" value="WD REPEAT-CONTAINING PROTEIN 46"/>
    <property type="match status" value="1"/>
</dbReference>
<dbReference type="Proteomes" id="UP001151518">
    <property type="component" value="Unassembled WGS sequence"/>
</dbReference>
<dbReference type="InterPro" id="IPR001680">
    <property type="entry name" value="WD40_rpt"/>
</dbReference>
<dbReference type="GO" id="GO:0000462">
    <property type="term" value="P:maturation of SSU-rRNA from tricistronic rRNA transcript (SSU-rRNA, 5.8S rRNA, LSU-rRNA)"/>
    <property type="evidence" value="ECO:0007669"/>
    <property type="project" value="TreeGrafter"/>
</dbReference>
<feature type="region of interest" description="Disordered" evidence="9">
    <location>
        <begin position="30"/>
        <end position="137"/>
    </location>
</feature>
<evidence type="ECO:0000313" key="11">
    <source>
        <dbReference type="EMBL" id="KAJ2678825.1"/>
    </source>
</evidence>
<dbReference type="Pfam" id="PF00400">
    <property type="entry name" value="WD40"/>
    <property type="match status" value="1"/>
</dbReference>
<dbReference type="AlphaFoldDB" id="A0A9W8G9H5"/>
<feature type="domain" description="BING4 C-terminal" evidence="10">
    <location>
        <begin position="436"/>
        <end position="515"/>
    </location>
</feature>
<comment type="caution">
    <text evidence="11">The sequence shown here is derived from an EMBL/GenBank/DDBJ whole genome shotgun (WGS) entry which is preliminary data.</text>
</comment>
<dbReference type="GO" id="GO:0030686">
    <property type="term" value="C:90S preribosome"/>
    <property type="evidence" value="ECO:0007669"/>
    <property type="project" value="TreeGrafter"/>
</dbReference>
<protein>
    <recommendedName>
        <fullName evidence="7">U three protein 7</fullName>
    </recommendedName>
</protein>
<evidence type="ECO:0000256" key="8">
    <source>
        <dbReference type="PROSITE-ProRule" id="PRU00221"/>
    </source>
</evidence>
<keyword evidence="4 8" id="KW-0853">WD repeat</keyword>
<dbReference type="PANTHER" id="PTHR14085">
    <property type="entry name" value="WD-REPEAT PROTEIN BING4"/>
    <property type="match status" value="1"/>
</dbReference>
<accession>A0A9W8G9H5</accession>
<evidence type="ECO:0000256" key="6">
    <source>
        <dbReference type="ARBA" id="ARBA00023242"/>
    </source>
</evidence>
<evidence type="ECO:0000313" key="12">
    <source>
        <dbReference type="Proteomes" id="UP001151518"/>
    </source>
</evidence>
<evidence type="ECO:0000256" key="3">
    <source>
        <dbReference type="ARBA" id="ARBA00022552"/>
    </source>
</evidence>
<dbReference type="PROSITE" id="PS00678">
    <property type="entry name" value="WD_REPEATS_1"/>
    <property type="match status" value="1"/>
</dbReference>
<dbReference type="InterPro" id="IPR015943">
    <property type="entry name" value="WD40/YVTN_repeat-like_dom_sf"/>
</dbReference>
<keyword evidence="3" id="KW-0698">rRNA processing</keyword>
<dbReference type="OrthoDB" id="10251154at2759"/>
<comment type="subcellular location">
    <subcellularLocation>
        <location evidence="2">Nucleus</location>
        <location evidence="2">Nucleolus</location>
    </subcellularLocation>
</comment>
<dbReference type="InterPro" id="IPR040315">
    <property type="entry name" value="WDR46/Utp7"/>
</dbReference>
<dbReference type="InterPro" id="IPR019775">
    <property type="entry name" value="WD40_repeat_CS"/>
</dbReference>
<dbReference type="FunFam" id="2.130.10.10:FF:000378">
    <property type="entry name" value="U3 small nucleolar RNA-associated protein 7"/>
    <property type="match status" value="1"/>
</dbReference>
<evidence type="ECO:0000256" key="2">
    <source>
        <dbReference type="ARBA" id="ARBA00004604"/>
    </source>
</evidence>
<feature type="region of interest" description="Disordered" evidence="9">
    <location>
        <begin position="589"/>
        <end position="622"/>
    </location>
</feature>
<dbReference type="Pfam" id="PF08149">
    <property type="entry name" value="BING4CT"/>
    <property type="match status" value="1"/>
</dbReference>
<dbReference type="SMART" id="SM01033">
    <property type="entry name" value="BING4CT"/>
    <property type="match status" value="1"/>
</dbReference>
<proteinExistence type="predicted"/>
<dbReference type="SUPFAM" id="SSF50978">
    <property type="entry name" value="WD40 repeat-like"/>
    <property type="match status" value="1"/>
</dbReference>
<name>A0A9W8G9H5_9FUNG</name>
<sequence length="622" mass="70413">MVIAERLEQAEARFAGGAFAKGTISRDGILDHMEASEMHSNSSEGEESEPLPRSLREKPAKSDRTDKKYVKNDKRTKAKNGDQSLDAKKKTKEPDEISKRVLSRSEKYQRGFKPQKDEEPGKVRSKKSQPKLDHARKRREAAIVDAARSEVLLAESAGFLEAEGMERTYRFTQKQLAENLDISSAGKIFDLKLNEFGPYVLDYTANGKYMLVGGRKGHLATMDWRSGKLGCEFHVRETIRDVSWLHNEGLFAVAQKKFAYIYDSTGAEVHCLQKHVEPTKLGFLPYHFLLASTGMTGSLVYQDVTEGKVAGEHRPGYGQCHVLKVNPYNAVVHMGHGNGTVTMWSPKQSQPLAKMLCHKGPVQAMAIDHSGTYMATSGLDGRLKVWDIRNFKSLHEYITMRPAQSIDISQRGLLAAGWGPNVSVWKDALATQVYEPYMKRLLPSTTISDLHFVPYDDVLGYAHSNGISSIVVPGAGEPNFDAYVANPYQTKKQRQEQEVKGLLDKLAPETIQLDPNFIGKLDPRTQTQLAREQLERERAAYLQNKAEGKYLDNEVKNKMKGRNSTAKRYARKRQSNVMDLKKLQEMERMERELQEKEAKRRKVPEEEKGALNKFYTEKRQTR</sequence>
<reference evidence="11" key="1">
    <citation type="submission" date="2022-07" db="EMBL/GenBank/DDBJ databases">
        <title>Phylogenomic reconstructions and comparative analyses of Kickxellomycotina fungi.</title>
        <authorList>
            <person name="Reynolds N.K."/>
            <person name="Stajich J.E."/>
            <person name="Barry K."/>
            <person name="Grigoriev I.V."/>
            <person name="Crous P."/>
            <person name="Smith M.E."/>
        </authorList>
    </citation>
    <scope>NUCLEOTIDE SEQUENCE</scope>
    <source>
        <strain evidence="11">NRRL 3115</strain>
    </source>
</reference>
<feature type="compositionally biased region" description="Basic and acidic residues" evidence="9">
    <location>
        <begin position="54"/>
        <end position="75"/>
    </location>
</feature>
<dbReference type="Gene3D" id="2.130.10.10">
    <property type="entry name" value="YVTN repeat-like/Quinoprotein amine dehydrogenase"/>
    <property type="match status" value="2"/>
</dbReference>
<evidence type="ECO:0000259" key="10">
    <source>
        <dbReference type="SMART" id="SM01033"/>
    </source>
</evidence>
<feature type="compositionally biased region" description="Basic and acidic residues" evidence="9">
    <location>
        <begin position="85"/>
        <end position="122"/>
    </location>
</feature>
<gene>
    <name evidence="11" type="primary">utp7</name>
    <name evidence="11" type="ORF">GGI25_002017</name>
</gene>
<dbReference type="GO" id="GO:0032040">
    <property type="term" value="C:small-subunit processome"/>
    <property type="evidence" value="ECO:0007669"/>
    <property type="project" value="TreeGrafter"/>
</dbReference>
<dbReference type="PROSITE" id="PS50082">
    <property type="entry name" value="WD_REPEATS_2"/>
    <property type="match status" value="1"/>
</dbReference>
<evidence type="ECO:0000256" key="5">
    <source>
        <dbReference type="ARBA" id="ARBA00022737"/>
    </source>
</evidence>
<dbReference type="EMBL" id="JANBTW010000017">
    <property type="protein sequence ID" value="KAJ2678825.1"/>
    <property type="molecule type" value="Genomic_DNA"/>
</dbReference>
<keyword evidence="6" id="KW-0539">Nucleus</keyword>
<dbReference type="SMART" id="SM00320">
    <property type="entry name" value="WD40"/>
    <property type="match status" value="3"/>
</dbReference>
<keyword evidence="5" id="KW-0677">Repeat</keyword>
<dbReference type="InterPro" id="IPR012952">
    <property type="entry name" value="BING4_C_dom"/>
</dbReference>